<name>A0A139X1Q7_9CYAN</name>
<dbReference type="AlphaFoldDB" id="A0A139X1Q7"/>
<reference evidence="1 2" key="1">
    <citation type="journal article" date="2013" name="Genome Biol. Evol.">
        <title>Genomes of Stigonematalean cyanobacteria (subsection V) and the evolution of oxygenic photosynthesis from prokaryotes to plastids.</title>
        <authorList>
            <person name="Dagan T."/>
            <person name="Roettger M."/>
            <person name="Stucken K."/>
            <person name="Landan G."/>
            <person name="Koch R."/>
            <person name="Major P."/>
            <person name="Gould S.B."/>
            <person name="Goremykin V.V."/>
            <person name="Rippka R."/>
            <person name="Tandeau de Marsac N."/>
            <person name="Gugger M."/>
            <person name="Lockhart P.J."/>
            <person name="Allen J.F."/>
            <person name="Brune I."/>
            <person name="Maus I."/>
            <person name="Puhler A."/>
            <person name="Martin W.F."/>
        </authorList>
    </citation>
    <scope>NUCLEOTIDE SEQUENCE [LARGE SCALE GENOMIC DNA]</scope>
    <source>
        <strain evidence="1 2">PCC 7110</strain>
    </source>
</reference>
<evidence type="ECO:0000313" key="2">
    <source>
        <dbReference type="Proteomes" id="UP000076925"/>
    </source>
</evidence>
<dbReference type="Proteomes" id="UP000076925">
    <property type="component" value="Unassembled WGS sequence"/>
</dbReference>
<keyword evidence="2" id="KW-1185">Reference proteome</keyword>
<dbReference type="EMBL" id="ANNX02000040">
    <property type="protein sequence ID" value="KYC38593.1"/>
    <property type="molecule type" value="Genomic_DNA"/>
</dbReference>
<gene>
    <name evidence="1" type="ORF">WA1_36020</name>
</gene>
<evidence type="ECO:0000313" key="1">
    <source>
        <dbReference type="EMBL" id="KYC38593.1"/>
    </source>
</evidence>
<comment type="caution">
    <text evidence="1">The sequence shown here is derived from an EMBL/GenBank/DDBJ whole genome shotgun (WGS) entry which is preliminary data.</text>
</comment>
<sequence>MFIVDGRGSEDSKLIAKFCVGETVNPVLNHGSDCFIRRKKFEGRTEVGISMPFAKRAVFGIDGTLREQTSFYRGLKPHPLRVARFELGSESTYKNKTTSVFLLSSSFVQPCLPHITVAYLISLVDILKFNLDSFITGSQCLYRHANIKE</sequence>
<protein>
    <submittedName>
        <fullName evidence="1">Uncharacterized protein</fullName>
    </submittedName>
</protein>
<accession>A0A139X1Q7</accession>
<organism evidence="1 2">
    <name type="scientific">Scytonema hofmannii PCC 7110</name>
    <dbReference type="NCBI Taxonomy" id="128403"/>
    <lineage>
        <taxon>Bacteria</taxon>
        <taxon>Bacillati</taxon>
        <taxon>Cyanobacteriota</taxon>
        <taxon>Cyanophyceae</taxon>
        <taxon>Nostocales</taxon>
        <taxon>Scytonemataceae</taxon>
        <taxon>Scytonema</taxon>
    </lineage>
</organism>
<proteinExistence type="predicted"/>